<evidence type="ECO:0000313" key="2">
    <source>
        <dbReference type="EMBL" id="CAD7648144.1"/>
    </source>
</evidence>
<sequence>TAYVIVFEYGRDPYVFNASTGEQYSVRDSYIPLNSIGCVITPENIYANISKSDHPNRLNYDISKSADWRPLFGKQYPSPPIVSIQYGRDPYVFNASTGEQYSVRDSYIPLNSIGCVITPENIYANISKSDHPNRLNYDISKSADWRPLFGKQYPSPPIVSIQPESLQYTSADFDNAMKLQEKLDKHLRESFMRWRRRNRTFFNRHVIQSIRKMLPRLESAGKVQVNDLI</sequence>
<name>A0A7R9LWV7_9ACAR</name>
<accession>A0A7R9LWV7</accession>
<dbReference type="InterPro" id="IPR052434">
    <property type="entry name" value="Tectonic-like_complex_comp"/>
</dbReference>
<keyword evidence="3" id="KW-1185">Reference proteome</keyword>
<proteinExistence type="predicted"/>
<dbReference type="Proteomes" id="UP000759131">
    <property type="component" value="Unassembled WGS sequence"/>
</dbReference>
<dbReference type="AlphaFoldDB" id="A0A7R9LWV7"/>
<protein>
    <recommendedName>
        <fullName evidence="1">CEP76/DRC7 peptidase-like domain-containing protein</fullName>
    </recommendedName>
</protein>
<feature type="domain" description="CEP76/DRC7 peptidase-like" evidence="1">
    <location>
        <begin position="2"/>
        <end position="71"/>
    </location>
</feature>
<dbReference type="GO" id="GO:1905515">
    <property type="term" value="P:non-motile cilium assembly"/>
    <property type="evidence" value="ECO:0007669"/>
    <property type="project" value="TreeGrafter"/>
</dbReference>
<reference evidence="2" key="1">
    <citation type="submission" date="2020-11" db="EMBL/GenBank/DDBJ databases">
        <authorList>
            <person name="Tran Van P."/>
        </authorList>
    </citation>
    <scope>NUCLEOTIDE SEQUENCE</scope>
</reference>
<dbReference type="GO" id="GO:1904491">
    <property type="term" value="P:protein localization to ciliary transition zone"/>
    <property type="evidence" value="ECO:0007669"/>
    <property type="project" value="TreeGrafter"/>
</dbReference>
<dbReference type="PANTHER" id="PTHR20837">
    <property type="entry name" value="CENTROSOMAL PROTEIN-RELATED"/>
    <property type="match status" value="1"/>
</dbReference>
<feature type="non-terminal residue" evidence="2">
    <location>
        <position position="229"/>
    </location>
</feature>
<dbReference type="PANTHER" id="PTHR20837:SF0">
    <property type="entry name" value="COILED-COIL AND C2 DOMAIN-CONTAINING PROTEIN 2A"/>
    <property type="match status" value="1"/>
</dbReference>
<dbReference type="Pfam" id="PF24656">
    <property type="entry name" value="CEPT76_peptidase"/>
    <property type="match status" value="2"/>
</dbReference>
<evidence type="ECO:0000259" key="1">
    <source>
        <dbReference type="Pfam" id="PF24656"/>
    </source>
</evidence>
<organism evidence="2">
    <name type="scientific">Medioppia subpectinata</name>
    <dbReference type="NCBI Taxonomy" id="1979941"/>
    <lineage>
        <taxon>Eukaryota</taxon>
        <taxon>Metazoa</taxon>
        <taxon>Ecdysozoa</taxon>
        <taxon>Arthropoda</taxon>
        <taxon>Chelicerata</taxon>
        <taxon>Arachnida</taxon>
        <taxon>Acari</taxon>
        <taxon>Acariformes</taxon>
        <taxon>Sarcoptiformes</taxon>
        <taxon>Oribatida</taxon>
        <taxon>Brachypylina</taxon>
        <taxon>Oppioidea</taxon>
        <taxon>Oppiidae</taxon>
        <taxon>Medioppia</taxon>
    </lineage>
</organism>
<gene>
    <name evidence="2" type="ORF">OSB1V03_LOCUS21784</name>
</gene>
<dbReference type="EMBL" id="OC896883">
    <property type="protein sequence ID" value="CAD7648144.1"/>
    <property type="molecule type" value="Genomic_DNA"/>
</dbReference>
<dbReference type="GO" id="GO:0035869">
    <property type="term" value="C:ciliary transition zone"/>
    <property type="evidence" value="ECO:0007669"/>
    <property type="project" value="TreeGrafter"/>
</dbReference>
<dbReference type="EMBL" id="CAJPIZ010042308">
    <property type="protein sequence ID" value="CAG2121838.1"/>
    <property type="molecule type" value="Genomic_DNA"/>
</dbReference>
<feature type="domain" description="CEP76/DRC7 peptidase-like" evidence="1">
    <location>
        <begin position="88"/>
        <end position="148"/>
    </location>
</feature>
<dbReference type="InterPro" id="IPR056290">
    <property type="entry name" value="CEPT76/DRC7_peptidase-like_dom"/>
</dbReference>
<dbReference type="OrthoDB" id="2162143at2759"/>
<evidence type="ECO:0000313" key="3">
    <source>
        <dbReference type="Proteomes" id="UP000759131"/>
    </source>
</evidence>
<feature type="non-terminal residue" evidence="2">
    <location>
        <position position="1"/>
    </location>
</feature>